<keyword evidence="10" id="KW-1006">Bacterial flagellum protein export</keyword>
<evidence type="ECO:0000256" key="2">
    <source>
        <dbReference type="ARBA" id="ARBA00010004"/>
    </source>
</evidence>
<evidence type="ECO:0000313" key="11">
    <source>
        <dbReference type="EMBL" id="SNR89807.1"/>
    </source>
</evidence>
<comment type="subcellular location">
    <subcellularLocation>
        <location evidence="1">Cell membrane</location>
        <topology evidence="1">Peripheral membrane protein</topology>
        <orientation evidence="1">Cytoplasmic side</orientation>
    </subcellularLocation>
</comment>
<dbReference type="GO" id="GO:0005886">
    <property type="term" value="C:plasma membrane"/>
    <property type="evidence" value="ECO:0007669"/>
    <property type="project" value="UniProtKB-SubCell"/>
</dbReference>
<sequence length="152" mass="17883">MAMTFSYRFNNILKIKEKTEEDKINQLASDQKRLDKEKNSLQLLLDKKDCNLSKWKEITRDNNVVSIKDLQNASMDIQSINHLVENQFVTVKKHELKLNESRNQLIEAKKQTKIFEKLKEKDYDYFKNIQLKNEATLIDQLVTFKSTVSKGG</sequence>
<name>A0A239A2D5_9FIRM</name>
<accession>A0A239A2D5</accession>
<evidence type="ECO:0000256" key="10">
    <source>
        <dbReference type="ARBA" id="ARBA00023225"/>
    </source>
</evidence>
<dbReference type="Pfam" id="PF02050">
    <property type="entry name" value="FliJ"/>
    <property type="match status" value="1"/>
</dbReference>
<keyword evidence="4" id="KW-0813">Transport</keyword>
<dbReference type="InterPro" id="IPR012823">
    <property type="entry name" value="Flagell_FliJ"/>
</dbReference>
<dbReference type="GO" id="GO:0009288">
    <property type="term" value="C:bacterial-type flagellum"/>
    <property type="evidence" value="ECO:0007669"/>
    <property type="project" value="InterPro"/>
</dbReference>
<keyword evidence="11" id="KW-0969">Cilium</keyword>
<dbReference type="EMBL" id="FZOJ01000001">
    <property type="protein sequence ID" value="SNR89807.1"/>
    <property type="molecule type" value="Genomic_DNA"/>
</dbReference>
<dbReference type="RefSeq" id="WP_089281077.1">
    <property type="nucleotide sequence ID" value="NZ_FZOJ01000001.1"/>
</dbReference>
<evidence type="ECO:0000256" key="5">
    <source>
        <dbReference type="ARBA" id="ARBA00022475"/>
    </source>
</evidence>
<gene>
    <name evidence="11" type="ORF">SAMN05446037_1001295</name>
</gene>
<dbReference type="GO" id="GO:0015031">
    <property type="term" value="P:protein transport"/>
    <property type="evidence" value="ECO:0007669"/>
    <property type="project" value="UniProtKB-KW"/>
</dbReference>
<evidence type="ECO:0000256" key="3">
    <source>
        <dbReference type="ARBA" id="ARBA00020392"/>
    </source>
</evidence>
<keyword evidence="8" id="KW-0653">Protein transport</keyword>
<reference evidence="11 12" key="1">
    <citation type="submission" date="2017-06" db="EMBL/GenBank/DDBJ databases">
        <authorList>
            <person name="Kim H.J."/>
            <person name="Triplett B.A."/>
        </authorList>
    </citation>
    <scope>NUCLEOTIDE SEQUENCE [LARGE SCALE GENOMIC DNA]</scope>
    <source>
        <strain evidence="11 12">SCA</strain>
    </source>
</reference>
<evidence type="ECO:0000256" key="6">
    <source>
        <dbReference type="ARBA" id="ARBA00022500"/>
    </source>
</evidence>
<dbReference type="GO" id="GO:0071973">
    <property type="term" value="P:bacterial-type flagellum-dependent cell motility"/>
    <property type="evidence" value="ECO:0007669"/>
    <property type="project" value="InterPro"/>
</dbReference>
<dbReference type="Proteomes" id="UP000198304">
    <property type="component" value="Unassembled WGS sequence"/>
</dbReference>
<dbReference type="AlphaFoldDB" id="A0A239A2D5"/>
<dbReference type="OrthoDB" id="1955740at2"/>
<keyword evidence="12" id="KW-1185">Reference proteome</keyword>
<proteinExistence type="inferred from homology"/>
<protein>
    <recommendedName>
        <fullName evidence="3">Flagellar FliJ protein</fullName>
    </recommendedName>
</protein>
<evidence type="ECO:0000313" key="12">
    <source>
        <dbReference type="Proteomes" id="UP000198304"/>
    </source>
</evidence>
<evidence type="ECO:0000256" key="9">
    <source>
        <dbReference type="ARBA" id="ARBA00023136"/>
    </source>
</evidence>
<dbReference type="GO" id="GO:0044781">
    <property type="term" value="P:bacterial-type flagellum organization"/>
    <property type="evidence" value="ECO:0007669"/>
    <property type="project" value="UniProtKB-KW"/>
</dbReference>
<evidence type="ECO:0000256" key="7">
    <source>
        <dbReference type="ARBA" id="ARBA00022795"/>
    </source>
</evidence>
<dbReference type="GO" id="GO:0006935">
    <property type="term" value="P:chemotaxis"/>
    <property type="evidence" value="ECO:0007669"/>
    <property type="project" value="UniProtKB-KW"/>
</dbReference>
<keyword evidence="9" id="KW-0472">Membrane</keyword>
<keyword evidence="11" id="KW-0966">Cell projection</keyword>
<organism evidence="11 12">
    <name type="scientific">Anaerovirgula multivorans</name>
    <dbReference type="NCBI Taxonomy" id="312168"/>
    <lineage>
        <taxon>Bacteria</taxon>
        <taxon>Bacillati</taxon>
        <taxon>Bacillota</taxon>
        <taxon>Clostridia</taxon>
        <taxon>Peptostreptococcales</taxon>
        <taxon>Natronincolaceae</taxon>
        <taxon>Anaerovirgula</taxon>
    </lineage>
</organism>
<dbReference type="Gene3D" id="1.10.287.1700">
    <property type="match status" value="1"/>
</dbReference>
<evidence type="ECO:0000256" key="8">
    <source>
        <dbReference type="ARBA" id="ARBA00022927"/>
    </source>
</evidence>
<keyword evidence="11" id="KW-0282">Flagellum</keyword>
<dbReference type="InterPro" id="IPR053716">
    <property type="entry name" value="Flag_assembly_chemotaxis_eff"/>
</dbReference>
<evidence type="ECO:0000256" key="4">
    <source>
        <dbReference type="ARBA" id="ARBA00022448"/>
    </source>
</evidence>
<keyword evidence="6" id="KW-0145">Chemotaxis</keyword>
<keyword evidence="5" id="KW-1003">Cell membrane</keyword>
<evidence type="ECO:0000256" key="1">
    <source>
        <dbReference type="ARBA" id="ARBA00004413"/>
    </source>
</evidence>
<comment type="similarity">
    <text evidence="2">Belongs to the FliJ family.</text>
</comment>
<keyword evidence="7" id="KW-1005">Bacterial flagellum biogenesis</keyword>